<proteinExistence type="predicted"/>
<feature type="region of interest" description="Disordered" evidence="1">
    <location>
        <begin position="305"/>
        <end position="335"/>
    </location>
</feature>
<evidence type="ECO:0008006" key="5">
    <source>
        <dbReference type="Google" id="ProtNLM"/>
    </source>
</evidence>
<gene>
    <name evidence="3" type="ORF">GCM10009550_45180</name>
</gene>
<keyword evidence="2" id="KW-0472">Membrane</keyword>
<comment type="caution">
    <text evidence="3">The sequence shown here is derived from an EMBL/GenBank/DDBJ whole genome shotgun (WGS) entry which is preliminary data.</text>
</comment>
<dbReference type="Proteomes" id="UP001500665">
    <property type="component" value="Unassembled WGS sequence"/>
</dbReference>
<feature type="compositionally biased region" description="Basic and acidic residues" evidence="1">
    <location>
        <begin position="305"/>
        <end position="319"/>
    </location>
</feature>
<keyword evidence="2" id="KW-1133">Transmembrane helix</keyword>
<name>A0ABN1RHZ9_9ACTN</name>
<keyword evidence="4" id="KW-1185">Reference proteome</keyword>
<evidence type="ECO:0000256" key="1">
    <source>
        <dbReference type="SAM" id="MobiDB-lite"/>
    </source>
</evidence>
<keyword evidence="2" id="KW-0812">Transmembrane</keyword>
<accession>A0ABN1RHZ9</accession>
<reference evidence="3 4" key="1">
    <citation type="journal article" date="2019" name="Int. J. Syst. Evol. Microbiol.">
        <title>The Global Catalogue of Microorganisms (GCM) 10K type strain sequencing project: providing services to taxonomists for standard genome sequencing and annotation.</title>
        <authorList>
            <consortium name="The Broad Institute Genomics Platform"/>
            <consortium name="The Broad Institute Genome Sequencing Center for Infectious Disease"/>
            <person name="Wu L."/>
            <person name="Ma J."/>
        </authorList>
    </citation>
    <scope>NUCLEOTIDE SEQUENCE [LARGE SCALE GENOMIC DNA]</scope>
    <source>
        <strain evidence="3 4">JCM 10696</strain>
    </source>
</reference>
<dbReference type="InterPro" id="IPR021424">
    <property type="entry name" value="PorA"/>
</dbReference>
<dbReference type="Pfam" id="PF11271">
    <property type="entry name" value="PorA"/>
    <property type="match status" value="1"/>
</dbReference>
<evidence type="ECO:0000256" key="2">
    <source>
        <dbReference type="SAM" id="Phobius"/>
    </source>
</evidence>
<organism evidence="3 4">
    <name type="scientific">Actinocorallia libanotica</name>
    <dbReference type="NCBI Taxonomy" id="46162"/>
    <lineage>
        <taxon>Bacteria</taxon>
        <taxon>Bacillati</taxon>
        <taxon>Actinomycetota</taxon>
        <taxon>Actinomycetes</taxon>
        <taxon>Streptosporangiales</taxon>
        <taxon>Thermomonosporaceae</taxon>
        <taxon>Actinocorallia</taxon>
    </lineage>
</organism>
<feature type="transmembrane region" description="Helical" evidence="2">
    <location>
        <begin position="282"/>
        <end position="302"/>
    </location>
</feature>
<evidence type="ECO:0000313" key="3">
    <source>
        <dbReference type="EMBL" id="GAA0957584.1"/>
    </source>
</evidence>
<protein>
    <recommendedName>
        <fullName evidence="5">DUF3068 family protein</fullName>
    </recommendedName>
</protein>
<dbReference type="EMBL" id="BAAAHH010000019">
    <property type="protein sequence ID" value="GAA0957584.1"/>
    <property type="molecule type" value="Genomic_DNA"/>
</dbReference>
<sequence length="335" mass="36607">MKRGGFLLVMLGAFFLAMAPLTRFYTADRVIAAPLDFGENLTLQASDTTYFDSSKNKVVSGKEMEARLNVGGDVKSGDDDLLVLGGILQLYSGDQAISLNEFRLGLDRRTGLLRAGENTHVDRNTEIAQTGYWMMLPVGNVHKETYQLFDLLTGRTWPARFAGVEEVEGITAYRFEQKVEPTMVARSKKPVAPTVVGLPKKAKPVKIDRYYAAENTLWIDPRTGMPVKIRQNVDSTLRTAKGDEGVFVQADLVLQDKDVKVLAGLSEKYAGKIELVRDTLPMVFLGAGFVLLAAGGVLSLLAGPDRRGRRADTGQDVERVTAQGPDPLAGSANRK</sequence>
<dbReference type="RefSeq" id="WP_344242893.1">
    <property type="nucleotide sequence ID" value="NZ_BAAAHH010000019.1"/>
</dbReference>
<evidence type="ECO:0000313" key="4">
    <source>
        <dbReference type="Proteomes" id="UP001500665"/>
    </source>
</evidence>